<dbReference type="OrthoDB" id="9800545at2"/>
<feature type="domain" description="Thioredoxin-like fold" evidence="9">
    <location>
        <begin position="110"/>
        <end position="221"/>
    </location>
</feature>
<name>A0A562VLM2_9BACT</name>
<feature type="chain" id="PRO_5039900370" evidence="7">
    <location>
        <begin position="23"/>
        <end position="231"/>
    </location>
</feature>
<protein>
    <submittedName>
        <fullName evidence="10">Thiol:disulfide interchange protein DsbC</fullName>
    </submittedName>
</protein>
<dbReference type="AlphaFoldDB" id="A0A562VLM2"/>
<dbReference type="InterPro" id="IPR036249">
    <property type="entry name" value="Thioredoxin-like_sf"/>
</dbReference>
<dbReference type="PANTHER" id="PTHR35272">
    <property type="entry name" value="THIOL:DISULFIDE INTERCHANGE PROTEIN DSBC-RELATED"/>
    <property type="match status" value="1"/>
</dbReference>
<dbReference type="PANTHER" id="PTHR35272:SF3">
    <property type="entry name" value="THIOL:DISULFIDE INTERCHANGE PROTEIN DSBC"/>
    <property type="match status" value="1"/>
</dbReference>
<dbReference type="RefSeq" id="WP_145023096.1">
    <property type="nucleotide sequence ID" value="NZ_VLLN01000014.1"/>
</dbReference>
<dbReference type="CDD" id="cd03020">
    <property type="entry name" value="DsbA_DsbC_DsbG"/>
    <property type="match status" value="1"/>
</dbReference>
<dbReference type="InterPro" id="IPR051470">
    <property type="entry name" value="Thiol:disulfide_interchange"/>
</dbReference>
<feature type="domain" description="Disulphide bond isomerase DsbC/G N-terminal" evidence="8">
    <location>
        <begin position="32"/>
        <end position="87"/>
    </location>
</feature>
<evidence type="ECO:0000259" key="9">
    <source>
        <dbReference type="Pfam" id="PF13098"/>
    </source>
</evidence>
<comment type="caution">
    <text evidence="10">The sequence shown here is derived from an EMBL/GenBank/DDBJ whole genome shotgun (WGS) entry which is preliminary data.</text>
</comment>
<dbReference type="Pfam" id="PF10411">
    <property type="entry name" value="DsbC_N"/>
    <property type="match status" value="1"/>
</dbReference>
<keyword evidence="5" id="KW-1015">Disulfide bond</keyword>
<dbReference type="GO" id="GO:0042597">
    <property type="term" value="C:periplasmic space"/>
    <property type="evidence" value="ECO:0007669"/>
    <property type="project" value="UniProtKB-SubCell"/>
</dbReference>
<keyword evidence="11" id="KW-1185">Reference proteome</keyword>
<keyword evidence="6" id="KW-0676">Redox-active center</keyword>
<proteinExistence type="inferred from homology"/>
<evidence type="ECO:0000256" key="6">
    <source>
        <dbReference type="ARBA" id="ARBA00023284"/>
    </source>
</evidence>
<evidence type="ECO:0000313" key="11">
    <source>
        <dbReference type="Proteomes" id="UP000319449"/>
    </source>
</evidence>
<comment type="subcellular location">
    <subcellularLocation>
        <location evidence="1">Periplasm</location>
    </subcellularLocation>
</comment>
<feature type="signal peptide" evidence="7">
    <location>
        <begin position="1"/>
        <end position="22"/>
    </location>
</feature>
<evidence type="ECO:0000256" key="7">
    <source>
        <dbReference type="SAM" id="SignalP"/>
    </source>
</evidence>
<dbReference type="EMBL" id="VLLN01000014">
    <property type="protein sequence ID" value="TWJ18790.1"/>
    <property type="molecule type" value="Genomic_DNA"/>
</dbReference>
<dbReference type="SUPFAM" id="SSF52833">
    <property type="entry name" value="Thioredoxin-like"/>
    <property type="match status" value="1"/>
</dbReference>
<keyword evidence="3 7" id="KW-0732">Signal</keyword>
<accession>A0A562VLM2</accession>
<dbReference type="Gene3D" id="3.10.450.70">
    <property type="entry name" value="Disulphide bond isomerase, DsbC/G, N-terminal"/>
    <property type="match status" value="1"/>
</dbReference>
<dbReference type="InterPro" id="IPR012336">
    <property type="entry name" value="Thioredoxin-like_fold"/>
</dbReference>
<organism evidence="10 11">
    <name type="scientific">Geobacter argillaceus</name>
    <dbReference type="NCBI Taxonomy" id="345631"/>
    <lineage>
        <taxon>Bacteria</taxon>
        <taxon>Pseudomonadati</taxon>
        <taxon>Thermodesulfobacteriota</taxon>
        <taxon>Desulfuromonadia</taxon>
        <taxon>Geobacterales</taxon>
        <taxon>Geobacteraceae</taxon>
        <taxon>Geobacter</taxon>
    </lineage>
</organism>
<gene>
    <name evidence="10" type="ORF">JN12_02426</name>
</gene>
<evidence type="ECO:0000256" key="1">
    <source>
        <dbReference type="ARBA" id="ARBA00004418"/>
    </source>
</evidence>
<dbReference type="Proteomes" id="UP000319449">
    <property type="component" value="Unassembled WGS sequence"/>
</dbReference>
<comment type="similarity">
    <text evidence="2">Belongs to the thioredoxin family. DsbC subfamily.</text>
</comment>
<evidence type="ECO:0000256" key="2">
    <source>
        <dbReference type="ARBA" id="ARBA00009813"/>
    </source>
</evidence>
<dbReference type="InterPro" id="IPR018950">
    <property type="entry name" value="DiS-bond_isomerase_DsbC/G_N"/>
</dbReference>
<keyword evidence="4" id="KW-0574">Periplasm</keyword>
<evidence type="ECO:0000313" key="10">
    <source>
        <dbReference type="EMBL" id="TWJ18790.1"/>
    </source>
</evidence>
<evidence type="ECO:0000256" key="3">
    <source>
        <dbReference type="ARBA" id="ARBA00022729"/>
    </source>
</evidence>
<reference evidence="10 11" key="1">
    <citation type="submission" date="2019-07" db="EMBL/GenBank/DDBJ databases">
        <title>Genomic Encyclopedia of Archaeal and Bacterial Type Strains, Phase II (KMG-II): from individual species to whole genera.</title>
        <authorList>
            <person name="Goeker M."/>
        </authorList>
    </citation>
    <scope>NUCLEOTIDE SEQUENCE [LARGE SCALE GENOMIC DNA]</scope>
    <source>
        <strain evidence="10 11">ATCC BAA-1139</strain>
    </source>
</reference>
<dbReference type="Pfam" id="PF13098">
    <property type="entry name" value="Thioredoxin_2"/>
    <property type="match status" value="1"/>
</dbReference>
<evidence type="ECO:0000256" key="4">
    <source>
        <dbReference type="ARBA" id="ARBA00022764"/>
    </source>
</evidence>
<sequence>MKRTLVAGLVGGMLLANGSAYAASLVVKPDVAIKEAFPQVKVDSIRPTDINGLYEVVSGQNVLYFYPEKDLLIVGEIYTKALRNLTAERKGELAAQKVKDLPLDKAVRIGNGKHVVIEFTDPDCPYCRKASEFLKGRTDLTRYIFFAPFAHPAAAAKVEAILAAKDKAAAYEDAMAGKSLPETKVGEEIKALAQVQMNLARQIGVNGTPTFFIDGKQVVGADLKRIEELLK</sequence>
<dbReference type="SUPFAM" id="SSF54423">
    <property type="entry name" value="DsbC/DsbG N-terminal domain-like"/>
    <property type="match status" value="1"/>
</dbReference>
<evidence type="ECO:0000256" key="5">
    <source>
        <dbReference type="ARBA" id="ARBA00023157"/>
    </source>
</evidence>
<dbReference type="Gene3D" id="3.40.30.10">
    <property type="entry name" value="Glutaredoxin"/>
    <property type="match status" value="1"/>
</dbReference>
<dbReference type="InterPro" id="IPR009094">
    <property type="entry name" value="DiS-bond_isomerase_DsbC/G_N_sf"/>
</dbReference>
<evidence type="ECO:0000259" key="8">
    <source>
        <dbReference type="Pfam" id="PF10411"/>
    </source>
</evidence>
<dbReference type="InterPro" id="IPR033954">
    <property type="entry name" value="DiS-bond_Isoase_DsbC/G"/>
</dbReference>